<dbReference type="CDD" id="cd06170">
    <property type="entry name" value="LuxR_C_like"/>
    <property type="match status" value="1"/>
</dbReference>
<feature type="domain" description="Response regulatory" evidence="5">
    <location>
        <begin position="34"/>
        <end position="151"/>
    </location>
</feature>
<dbReference type="InterPro" id="IPR000792">
    <property type="entry name" value="Tscrpt_reg_LuxR_C"/>
</dbReference>
<proteinExistence type="predicted"/>
<accession>A0A1M7TRG6</accession>
<dbReference type="GO" id="GO:0006355">
    <property type="term" value="P:regulation of DNA-templated transcription"/>
    <property type="evidence" value="ECO:0007669"/>
    <property type="project" value="InterPro"/>
</dbReference>
<feature type="domain" description="HTH luxR-type" evidence="4">
    <location>
        <begin position="176"/>
        <end position="241"/>
    </location>
</feature>
<evidence type="ECO:0000256" key="1">
    <source>
        <dbReference type="ARBA" id="ARBA00022553"/>
    </source>
</evidence>
<dbReference type="PROSITE" id="PS50110">
    <property type="entry name" value="RESPONSE_REGULATORY"/>
    <property type="match status" value="1"/>
</dbReference>
<evidence type="ECO:0000259" key="5">
    <source>
        <dbReference type="PROSITE" id="PS50110"/>
    </source>
</evidence>
<evidence type="ECO:0000259" key="4">
    <source>
        <dbReference type="PROSITE" id="PS50043"/>
    </source>
</evidence>
<dbReference type="InterPro" id="IPR001789">
    <property type="entry name" value="Sig_transdc_resp-reg_receiver"/>
</dbReference>
<dbReference type="PANTHER" id="PTHR43214">
    <property type="entry name" value="TWO-COMPONENT RESPONSE REGULATOR"/>
    <property type="match status" value="1"/>
</dbReference>
<dbReference type="InterPro" id="IPR011006">
    <property type="entry name" value="CheY-like_superfamily"/>
</dbReference>
<dbReference type="GO" id="GO:0000160">
    <property type="term" value="P:phosphorelay signal transduction system"/>
    <property type="evidence" value="ECO:0007669"/>
    <property type="project" value="InterPro"/>
</dbReference>
<name>A0A1M7TRG6_9BRAD</name>
<dbReference type="PANTHER" id="PTHR43214:SF43">
    <property type="entry name" value="TWO-COMPONENT RESPONSE REGULATOR"/>
    <property type="match status" value="1"/>
</dbReference>
<evidence type="ECO:0000313" key="6">
    <source>
        <dbReference type="EMBL" id="SHN73258.1"/>
    </source>
</evidence>
<dbReference type="Gene3D" id="3.40.50.2300">
    <property type="match status" value="1"/>
</dbReference>
<dbReference type="CDD" id="cd17535">
    <property type="entry name" value="REC_NarL-like"/>
    <property type="match status" value="1"/>
</dbReference>
<dbReference type="PRINTS" id="PR00038">
    <property type="entry name" value="HTHLUXR"/>
</dbReference>
<reference evidence="7" key="1">
    <citation type="submission" date="2016-11" db="EMBL/GenBank/DDBJ databases">
        <authorList>
            <person name="Varghese N."/>
            <person name="Submissions S."/>
        </authorList>
    </citation>
    <scope>NUCLEOTIDE SEQUENCE [LARGE SCALE GENOMIC DNA]</scope>
    <source>
        <strain evidence="7">GAS401</strain>
    </source>
</reference>
<gene>
    <name evidence="6" type="ORF">SAMN05444170_2433</name>
</gene>
<sequence length="245" mass="26764">MRGLLVGEPRPIFQHLRINDLRFGKIIGNNASMKLLIIDDHALVREGLVALLQQFEQAVDVLQASEAVEGLRLAEAHPDLDAVFLDLNMPDQGGMEVIPVFAKRRPHLPVIVLSSSEDPNDVSLALKSGAFGYLPKSASPRNVLSALRLVLAGEIYVPPLILNYTPTLAEEAPRPAPAAVGRMTERQTEVLRELCRGLTNKEISHVLNLSEKTTKSYITAIFRALGVVNRTQAAAAARQARIVTD</sequence>
<dbReference type="Pfam" id="PF00072">
    <property type="entry name" value="Response_reg"/>
    <property type="match status" value="1"/>
</dbReference>
<feature type="modified residue" description="4-aspartylphosphate" evidence="3">
    <location>
        <position position="86"/>
    </location>
</feature>
<dbReference type="SMART" id="SM00448">
    <property type="entry name" value="REC"/>
    <property type="match status" value="1"/>
</dbReference>
<evidence type="ECO:0000256" key="3">
    <source>
        <dbReference type="PROSITE-ProRule" id="PRU00169"/>
    </source>
</evidence>
<keyword evidence="7" id="KW-1185">Reference proteome</keyword>
<keyword evidence="2" id="KW-0238">DNA-binding</keyword>
<evidence type="ECO:0000256" key="2">
    <source>
        <dbReference type="ARBA" id="ARBA00023125"/>
    </source>
</evidence>
<dbReference type="EMBL" id="LT670849">
    <property type="protein sequence ID" value="SHN73258.1"/>
    <property type="molecule type" value="Genomic_DNA"/>
</dbReference>
<dbReference type="InterPro" id="IPR039420">
    <property type="entry name" value="WalR-like"/>
</dbReference>
<keyword evidence="1 3" id="KW-0597">Phosphoprotein</keyword>
<protein>
    <submittedName>
        <fullName evidence="6">Two component transcriptional regulator, LuxR family</fullName>
    </submittedName>
</protein>
<organism evidence="6 7">
    <name type="scientific">Bradyrhizobium erythrophlei</name>
    <dbReference type="NCBI Taxonomy" id="1437360"/>
    <lineage>
        <taxon>Bacteria</taxon>
        <taxon>Pseudomonadati</taxon>
        <taxon>Pseudomonadota</taxon>
        <taxon>Alphaproteobacteria</taxon>
        <taxon>Hyphomicrobiales</taxon>
        <taxon>Nitrobacteraceae</taxon>
        <taxon>Bradyrhizobium</taxon>
    </lineage>
</organism>
<dbReference type="AlphaFoldDB" id="A0A1M7TRG6"/>
<dbReference type="PROSITE" id="PS50043">
    <property type="entry name" value="HTH_LUXR_2"/>
    <property type="match status" value="1"/>
</dbReference>
<dbReference type="GO" id="GO:0003677">
    <property type="term" value="F:DNA binding"/>
    <property type="evidence" value="ECO:0007669"/>
    <property type="project" value="UniProtKB-KW"/>
</dbReference>
<evidence type="ECO:0000313" key="7">
    <source>
        <dbReference type="Proteomes" id="UP000184096"/>
    </source>
</evidence>
<dbReference type="Pfam" id="PF00196">
    <property type="entry name" value="GerE"/>
    <property type="match status" value="1"/>
</dbReference>
<dbReference type="SMART" id="SM00421">
    <property type="entry name" value="HTH_LUXR"/>
    <property type="match status" value="1"/>
</dbReference>
<dbReference type="Proteomes" id="UP000184096">
    <property type="component" value="Chromosome I"/>
</dbReference>
<dbReference type="InterPro" id="IPR058245">
    <property type="entry name" value="NreC/VraR/RcsB-like_REC"/>
</dbReference>
<dbReference type="SUPFAM" id="SSF46894">
    <property type="entry name" value="C-terminal effector domain of the bipartite response regulators"/>
    <property type="match status" value="1"/>
</dbReference>
<dbReference type="SUPFAM" id="SSF52172">
    <property type="entry name" value="CheY-like"/>
    <property type="match status" value="1"/>
</dbReference>
<dbReference type="InterPro" id="IPR016032">
    <property type="entry name" value="Sig_transdc_resp-reg_C-effctor"/>
</dbReference>